<dbReference type="RefSeq" id="XP_020114313.1">
    <property type="nucleotide sequence ID" value="XM_020258724.1"/>
</dbReference>
<dbReference type="OrthoDB" id="1612078at2759"/>
<dbReference type="AlphaFoldDB" id="A0A6P5HLT8"/>
<feature type="region of interest" description="Disordered" evidence="1">
    <location>
        <begin position="1"/>
        <end position="40"/>
    </location>
</feature>
<sequence>MDPDPALPYSLLGPPPHLLPPRPPPPLPSPHAPARARRYAPPSAWPRPLWLDWRAELLRASTPLSPGPAAHGVSWRVRKDITRYAALLRPRPRPRPRSPAADDDDDYDDAAAAAPATFTMALGSSNSTPLHGSYSVNLTLHFYRGAALKPPLRGLYGDRPADAVVPISNDAGGCSSAGYWFKVHDEADAKSVPVLIPKNAYRAVLEIFVSAHGGDENWYANPLRSTGPDRYRFSDAATATAKPNGAFRQVAVTVDRRFGGAVVPFPVIHPNSINPFFWAPVAAIGAYDHPSYDLDLTPILGLYLDGEEHTIGLTIKDSQPYWLISANLHLWLDPLSDRVVGGLIRLKVPPLRLSRQADWRELDGKSSIDGQVIMRFSGWVSSSKGNITTSIKHRLKFKSRVEVLRQGAIKEVNLDVKARTDVRTERKKGGTGRMSVSQEFPLYIETVSSSGGEGSAFERTKMFHGLTETVRMAKNKEVVCSILDDRQDAEGSVFMEDGVAKWGSGNTKSIYKYRDDKQCYLRTVNTAGGEVKDDTETTSCALVAYL</sequence>
<feature type="domain" description="Peptide N-acetyl-beta-D-glucosaminyl asparaginase amidase A N-terminal" evidence="2">
    <location>
        <begin position="114"/>
        <end position="342"/>
    </location>
</feature>
<protein>
    <submittedName>
        <fullName evidence="4">Peptide-N4-(N-acetyl-beta- glucosaminyl)asparagine amidase A-like</fullName>
    </submittedName>
</protein>
<evidence type="ECO:0000256" key="1">
    <source>
        <dbReference type="SAM" id="MobiDB-lite"/>
    </source>
</evidence>
<proteinExistence type="predicted"/>
<reference evidence="4" key="2">
    <citation type="submission" date="2025-08" db="UniProtKB">
        <authorList>
            <consortium name="RefSeq"/>
        </authorList>
    </citation>
    <scope>IDENTIFICATION</scope>
    <source>
        <tissue evidence="4">Leaf</tissue>
    </source>
</reference>
<dbReference type="GeneID" id="109728337"/>
<dbReference type="InterPro" id="IPR056948">
    <property type="entry name" value="PNGaseA_N"/>
</dbReference>
<keyword evidence="3" id="KW-1185">Reference proteome</keyword>
<gene>
    <name evidence="4" type="primary">LOC109728337</name>
</gene>
<name>A0A6P5HLT8_ANACO</name>
<dbReference type="PANTHER" id="PTHR31104">
    <property type="entry name" value="PEPTIDE-N4-(N-ACETYL-BETA-GLUCOSAMINYL)ASPARAGINE AMIDASE A PROTEIN"/>
    <property type="match status" value="1"/>
</dbReference>
<feature type="region of interest" description="Disordered" evidence="1">
    <location>
        <begin position="86"/>
        <end position="108"/>
    </location>
</feature>
<dbReference type="Proteomes" id="UP000515123">
    <property type="component" value="Linkage group 23"/>
</dbReference>
<evidence type="ECO:0000313" key="3">
    <source>
        <dbReference type="Proteomes" id="UP000515123"/>
    </source>
</evidence>
<organism evidence="3 4">
    <name type="scientific">Ananas comosus</name>
    <name type="common">Pineapple</name>
    <name type="synonym">Ananas ananas</name>
    <dbReference type="NCBI Taxonomy" id="4615"/>
    <lineage>
        <taxon>Eukaryota</taxon>
        <taxon>Viridiplantae</taxon>
        <taxon>Streptophyta</taxon>
        <taxon>Embryophyta</taxon>
        <taxon>Tracheophyta</taxon>
        <taxon>Spermatophyta</taxon>
        <taxon>Magnoliopsida</taxon>
        <taxon>Liliopsida</taxon>
        <taxon>Poales</taxon>
        <taxon>Bromeliaceae</taxon>
        <taxon>Bromelioideae</taxon>
        <taxon>Ananas</taxon>
    </lineage>
</organism>
<accession>A0A6P5HLT8</accession>
<evidence type="ECO:0000259" key="2">
    <source>
        <dbReference type="Pfam" id="PF12222"/>
    </source>
</evidence>
<dbReference type="InterPro" id="IPR021102">
    <property type="entry name" value="PNGase_A"/>
</dbReference>
<feature type="compositionally biased region" description="Pro residues" evidence="1">
    <location>
        <begin position="13"/>
        <end position="31"/>
    </location>
</feature>
<dbReference type="Pfam" id="PF12222">
    <property type="entry name" value="PNGaseA"/>
    <property type="match status" value="1"/>
</dbReference>
<evidence type="ECO:0000313" key="4">
    <source>
        <dbReference type="RefSeq" id="XP_020114313.1"/>
    </source>
</evidence>
<reference evidence="3" key="1">
    <citation type="journal article" date="2015" name="Nat. Genet.">
        <title>The pineapple genome and the evolution of CAM photosynthesis.</title>
        <authorList>
            <person name="Ming R."/>
            <person name="VanBuren R."/>
            <person name="Wai C.M."/>
            <person name="Tang H."/>
            <person name="Schatz M.C."/>
            <person name="Bowers J.E."/>
            <person name="Lyons E."/>
            <person name="Wang M.L."/>
            <person name="Chen J."/>
            <person name="Biggers E."/>
            <person name="Zhang J."/>
            <person name="Huang L."/>
            <person name="Zhang L."/>
            <person name="Miao W."/>
            <person name="Zhang J."/>
            <person name="Ye Z."/>
            <person name="Miao C."/>
            <person name="Lin Z."/>
            <person name="Wang H."/>
            <person name="Zhou H."/>
            <person name="Yim W.C."/>
            <person name="Priest H.D."/>
            <person name="Zheng C."/>
            <person name="Woodhouse M."/>
            <person name="Edger P.P."/>
            <person name="Guyot R."/>
            <person name="Guo H.B."/>
            <person name="Guo H."/>
            <person name="Zheng G."/>
            <person name="Singh R."/>
            <person name="Sharma A."/>
            <person name="Min X."/>
            <person name="Zheng Y."/>
            <person name="Lee H."/>
            <person name="Gurtowski J."/>
            <person name="Sedlazeck F.J."/>
            <person name="Harkess A."/>
            <person name="McKain M.R."/>
            <person name="Liao Z."/>
            <person name="Fang J."/>
            <person name="Liu J."/>
            <person name="Zhang X."/>
            <person name="Zhang Q."/>
            <person name="Hu W."/>
            <person name="Qin Y."/>
            <person name="Wang K."/>
            <person name="Chen L.Y."/>
            <person name="Shirley N."/>
            <person name="Lin Y.R."/>
            <person name="Liu L.Y."/>
            <person name="Hernandez A.G."/>
            <person name="Wright C.L."/>
            <person name="Bulone V."/>
            <person name="Tuskan G.A."/>
            <person name="Heath K."/>
            <person name="Zee F."/>
            <person name="Moore P.H."/>
            <person name="Sunkar R."/>
            <person name="Leebens-Mack J.H."/>
            <person name="Mockler T."/>
            <person name="Bennetzen J.L."/>
            <person name="Freeling M."/>
            <person name="Sankoff D."/>
            <person name="Paterson A.H."/>
            <person name="Zhu X."/>
            <person name="Yang X."/>
            <person name="Smith J.A."/>
            <person name="Cushman J.C."/>
            <person name="Paull R.E."/>
            <person name="Yu Q."/>
        </authorList>
    </citation>
    <scope>NUCLEOTIDE SEQUENCE [LARGE SCALE GENOMIC DNA]</scope>
    <source>
        <strain evidence="3">cv. F153</strain>
    </source>
</reference>